<comment type="cofactor">
    <cofactor evidence="1">
        <name>FMN</name>
        <dbReference type="ChEBI" id="CHEBI:58210"/>
    </cofactor>
</comment>
<gene>
    <name evidence="7" type="ORF">SAMN04488502_101745</name>
</gene>
<keyword evidence="3" id="KW-0285">Flavoprotein</keyword>
<reference evidence="7 8" key="1">
    <citation type="submission" date="2016-10" db="EMBL/GenBank/DDBJ databases">
        <authorList>
            <person name="de Groot N.N."/>
        </authorList>
    </citation>
    <scope>NUCLEOTIDE SEQUENCE [LARGE SCALE GENOMIC DNA]</scope>
    <source>
        <strain evidence="7 8">DSM 1736</strain>
    </source>
</reference>
<dbReference type="Gene3D" id="3.40.109.10">
    <property type="entry name" value="NADH Oxidase"/>
    <property type="match status" value="1"/>
</dbReference>
<evidence type="ECO:0000256" key="4">
    <source>
        <dbReference type="ARBA" id="ARBA00022643"/>
    </source>
</evidence>
<name>A0A1G9MNS7_9FIRM</name>
<evidence type="ECO:0000313" key="8">
    <source>
        <dbReference type="Proteomes" id="UP000214880"/>
    </source>
</evidence>
<evidence type="ECO:0000256" key="1">
    <source>
        <dbReference type="ARBA" id="ARBA00001917"/>
    </source>
</evidence>
<evidence type="ECO:0000256" key="3">
    <source>
        <dbReference type="ARBA" id="ARBA00022630"/>
    </source>
</evidence>
<keyword evidence="8" id="KW-1185">Reference proteome</keyword>
<dbReference type="PANTHER" id="PTHR43673:SF2">
    <property type="entry name" value="NITROREDUCTASE"/>
    <property type="match status" value="1"/>
</dbReference>
<accession>A0A1G9MNS7</accession>
<comment type="similarity">
    <text evidence="2">Belongs to the nitroreductase family.</text>
</comment>
<dbReference type="GO" id="GO:0016491">
    <property type="term" value="F:oxidoreductase activity"/>
    <property type="evidence" value="ECO:0007669"/>
    <property type="project" value="UniProtKB-KW"/>
</dbReference>
<evidence type="ECO:0000259" key="6">
    <source>
        <dbReference type="Pfam" id="PF00881"/>
    </source>
</evidence>
<dbReference type="InterPro" id="IPR000415">
    <property type="entry name" value="Nitroreductase-like"/>
</dbReference>
<evidence type="ECO:0000256" key="5">
    <source>
        <dbReference type="ARBA" id="ARBA00023002"/>
    </source>
</evidence>
<proteinExistence type="inferred from homology"/>
<sequence length="186" mass="20519">MKLFDAISDRRSIRTYTAAAVEKPVIEQLLKAAVQAPSATNSQPWAFAVIQDTNLLQQLSGQAKAFLLKQPRQDPALDNYRSLLTNPQFNIFYNAGTLIIIYARQIRLNAVENCSLAAQNLMLAAHGLGLGTCWIGFATPYLNQPEAKQQLEIPAAYTAIAPMITGYPQTVPAAKEKQPPEIIVWH</sequence>
<dbReference type="RefSeq" id="WP_092068426.1">
    <property type="nucleotide sequence ID" value="NZ_FNHB01000001.1"/>
</dbReference>
<dbReference type="SUPFAM" id="SSF55469">
    <property type="entry name" value="FMN-dependent nitroreductase-like"/>
    <property type="match status" value="1"/>
</dbReference>
<keyword evidence="5" id="KW-0560">Oxidoreductase</keyword>
<dbReference type="OrthoDB" id="9812105at2"/>
<dbReference type="Pfam" id="PF00881">
    <property type="entry name" value="Nitroreductase"/>
    <property type="match status" value="1"/>
</dbReference>
<feature type="domain" description="Nitroreductase" evidence="6">
    <location>
        <begin position="7"/>
        <end position="167"/>
    </location>
</feature>
<dbReference type="STRING" id="146817.SAMN04488502_101745"/>
<protein>
    <submittedName>
        <fullName evidence="7">Nitroreductase</fullName>
    </submittedName>
</protein>
<dbReference type="EMBL" id="FNHB01000001">
    <property type="protein sequence ID" value="SDL75764.1"/>
    <property type="molecule type" value="Genomic_DNA"/>
</dbReference>
<dbReference type="AlphaFoldDB" id="A0A1G9MNS7"/>
<organism evidence="7 8">
    <name type="scientific">Dendrosporobacter quercicolus</name>
    <dbReference type="NCBI Taxonomy" id="146817"/>
    <lineage>
        <taxon>Bacteria</taxon>
        <taxon>Bacillati</taxon>
        <taxon>Bacillota</taxon>
        <taxon>Negativicutes</taxon>
        <taxon>Selenomonadales</taxon>
        <taxon>Sporomusaceae</taxon>
        <taxon>Dendrosporobacter</taxon>
    </lineage>
</organism>
<dbReference type="PANTHER" id="PTHR43673">
    <property type="entry name" value="NAD(P)H NITROREDUCTASE YDGI-RELATED"/>
    <property type="match status" value="1"/>
</dbReference>
<dbReference type="Proteomes" id="UP000214880">
    <property type="component" value="Unassembled WGS sequence"/>
</dbReference>
<evidence type="ECO:0000256" key="2">
    <source>
        <dbReference type="ARBA" id="ARBA00007118"/>
    </source>
</evidence>
<evidence type="ECO:0000313" key="7">
    <source>
        <dbReference type="EMBL" id="SDL75764.1"/>
    </source>
</evidence>
<keyword evidence="4" id="KW-0288">FMN</keyword>
<dbReference type="InterPro" id="IPR029479">
    <property type="entry name" value="Nitroreductase"/>
</dbReference>